<evidence type="ECO:0000313" key="2">
    <source>
        <dbReference type="Proteomes" id="UP000287651"/>
    </source>
</evidence>
<name>A0A426XLY1_ENSVE</name>
<gene>
    <name evidence="1" type="ORF">B296_00036637</name>
</gene>
<protein>
    <submittedName>
        <fullName evidence="1">Uncharacterized protein</fullName>
    </submittedName>
</protein>
<reference evidence="1 2" key="1">
    <citation type="journal article" date="2014" name="Agronomy (Basel)">
        <title>A Draft Genome Sequence for Ensete ventricosum, the Drought-Tolerant Tree Against Hunger.</title>
        <authorList>
            <person name="Harrison J."/>
            <person name="Moore K.A."/>
            <person name="Paszkiewicz K."/>
            <person name="Jones T."/>
            <person name="Grant M."/>
            <person name="Ambacheew D."/>
            <person name="Muzemil S."/>
            <person name="Studholme D.J."/>
        </authorList>
    </citation>
    <scope>NUCLEOTIDE SEQUENCE [LARGE SCALE GENOMIC DNA]</scope>
</reference>
<comment type="caution">
    <text evidence="1">The sequence shown here is derived from an EMBL/GenBank/DDBJ whole genome shotgun (WGS) entry which is preliminary data.</text>
</comment>
<evidence type="ECO:0000313" key="1">
    <source>
        <dbReference type="EMBL" id="RRT40445.1"/>
    </source>
</evidence>
<sequence length="92" mass="10277">MVLRTVGDRLAHGRLPLRQAPLPLWVDRVAAPRAPDLAGAMPEVASLASWRHPRKGRLRGCCPCMCCLHPQAPTMPMGGRTCWQGREENKRR</sequence>
<accession>A0A426XLY1</accession>
<dbReference type="EMBL" id="AMZH03019371">
    <property type="protein sequence ID" value="RRT40445.1"/>
    <property type="molecule type" value="Genomic_DNA"/>
</dbReference>
<dbReference type="AlphaFoldDB" id="A0A426XLY1"/>
<organism evidence="1 2">
    <name type="scientific">Ensete ventricosum</name>
    <name type="common">Abyssinian banana</name>
    <name type="synonym">Musa ensete</name>
    <dbReference type="NCBI Taxonomy" id="4639"/>
    <lineage>
        <taxon>Eukaryota</taxon>
        <taxon>Viridiplantae</taxon>
        <taxon>Streptophyta</taxon>
        <taxon>Embryophyta</taxon>
        <taxon>Tracheophyta</taxon>
        <taxon>Spermatophyta</taxon>
        <taxon>Magnoliopsida</taxon>
        <taxon>Liliopsida</taxon>
        <taxon>Zingiberales</taxon>
        <taxon>Musaceae</taxon>
        <taxon>Ensete</taxon>
    </lineage>
</organism>
<proteinExistence type="predicted"/>
<dbReference type="Proteomes" id="UP000287651">
    <property type="component" value="Unassembled WGS sequence"/>
</dbReference>